<dbReference type="PIRSF" id="PIRSF019574">
    <property type="entry name" value="Periplasmic_polyamine_BP"/>
    <property type="match status" value="1"/>
</dbReference>
<dbReference type="SUPFAM" id="SSF53850">
    <property type="entry name" value="Periplasmic binding protein-like II"/>
    <property type="match status" value="1"/>
</dbReference>
<dbReference type="GO" id="GO:0042597">
    <property type="term" value="C:periplasmic space"/>
    <property type="evidence" value="ECO:0007669"/>
    <property type="project" value="UniProtKB-SubCell"/>
</dbReference>
<dbReference type="RefSeq" id="WP_109572445.1">
    <property type="nucleotide sequence ID" value="NZ_UHJL01000001.1"/>
</dbReference>
<keyword evidence="3 6" id="KW-0732">Signal</keyword>
<comment type="subcellular location">
    <subcellularLocation>
        <location evidence="1">Periplasm</location>
    </subcellularLocation>
</comment>
<evidence type="ECO:0000256" key="2">
    <source>
        <dbReference type="ARBA" id="ARBA00022448"/>
    </source>
</evidence>
<dbReference type="InterPro" id="IPR006059">
    <property type="entry name" value="SBP"/>
</dbReference>
<protein>
    <submittedName>
        <fullName evidence="7">Spermidine/putrescine transport system substrate-binding protein</fullName>
    </submittedName>
</protein>
<feature type="signal peptide" evidence="6">
    <location>
        <begin position="1"/>
        <end position="18"/>
    </location>
</feature>
<keyword evidence="4" id="KW-0574">Periplasm</keyword>
<feature type="chain" id="PRO_5016773070" evidence="6">
    <location>
        <begin position="19"/>
        <end position="354"/>
    </location>
</feature>
<sequence>MKKAFILVALFVAIAITACIQKQGEGLLSSKTVTVMIYSEYIDPALLDDFKDKTGYKVELELYEAQEEMIAKLITADSGKYDVIIASDVVIQQMVHLGLIAPIDTNKIPNHVNVAPQFLGQAYDPTNTYSLPYLWGTTGILYRGGKFHPDSVSYSLLFDAKNTKGKFSLLNESRSMLSMALEAIGSDANSTRQDELNKAVSYILQAKKDPHFAGFDGSDIGKDKVISKEYWAAIVFSGEAMDAIDTDSTLHYAIPAEGSFMWVDAMTLSSKAKNPAGAYAFMDYILDAKNGAQLAKAINYATPNKASLDIMDDDFKNNRVINPNKQEIERMVFLNDMGEKEKNFDEAWMIVNTQ</sequence>
<name>A0A380RXH2_FIBSU</name>
<proteinExistence type="predicted"/>
<dbReference type="AlphaFoldDB" id="A0A380RXH2"/>
<keyword evidence="2" id="KW-0813">Transport</keyword>
<evidence type="ECO:0000313" key="8">
    <source>
        <dbReference type="Proteomes" id="UP000255423"/>
    </source>
</evidence>
<feature type="binding site" evidence="5">
    <location>
        <position position="40"/>
    </location>
    <ligand>
        <name>spermidine</name>
        <dbReference type="ChEBI" id="CHEBI:57834"/>
    </ligand>
</feature>
<dbReference type="Gene3D" id="3.40.190.10">
    <property type="entry name" value="Periplasmic binding protein-like II"/>
    <property type="match status" value="2"/>
</dbReference>
<evidence type="ECO:0000256" key="6">
    <source>
        <dbReference type="SAM" id="SignalP"/>
    </source>
</evidence>
<dbReference type="InterPro" id="IPR001188">
    <property type="entry name" value="Sperm_putr-bd"/>
</dbReference>
<reference evidence="7 8" key="1">
    <citation type="submission" date="2017-08" db="EMBL/GenBank/DDBJ databases">
        <authorList>
            <person name="de Groot N.N."/>
        </authorList>
    </citation>
    <scope>NUCLEOTIDE SEQUENCE [LARGE SCALE GENOMIC DNA]</scope>
    <source>
        <strain evidence="7 8">HM2</strain>
    </source>
</reference>
<gene>
    <name evidence="7" type="ORF">SAMN05661053_1217</name>
</gene>
<organism evidence="7 8">
    <name type="scientific">Fibrobacter succinogenes</name>
    <name type="common">Bacteroides succinogenes</name>
    <dbReference type="NCBI Taxonomy" id="833"/>
    <lineage>
        <taxon>Bacteria</taxon>
        <taxon>Pseudomonadati</taxon>
        <taxon>Fibrobacterota</taxon>
        <taxon>Fibrobacteria</taxon>
        <taxon>Fibrobacterales</taxon>
        <taxon>Fibrobacteraceae</taxon>
        <taxon>Fibrobacter</taxon>
    </lineage>
</organism>
<dbReference type="GO" id="GO:0019808">
    <property type="term" value="F:polyamine binding"/>
    <property type="evidence" value="ECO:0007669"/>
    <property type="project" value="InterPro"/>
</dbReference>
<dbReference type="PANTHER" id="PTHR30222:SF17">
    <property type="entry name" value="SPERMIDINE_PUTRESCINE-BINDING PERIPLASMIC PROTEIN"/>
    <property type="match status" value="1"/>
</dbReference>
<dbReference type="PROSITE" id="PS51257">
    <property type="entry name" value="PROKAR_LIPOPROTEIN"/>
    <property type="match status" value="1"/>
</dbReference>
<accession>A0A380RXH2</accession>
<dbReference type="CDD" id="cd13590">
    <property type="entry name" value="PBP2_PotD_PotF_like"/>
    <property type="match status" value="1"/>
</dbReference>
<dbReference type="Proteomes" id="UP000255423">
    <property type="component" value="Unassembled WGS sequence"/>
</dbReference>
<dbReference type="PRINTS" id="PR00909">
    <property type="entry name" value="SPERMDNBNDNG"/>
</dbReference>
<evidence type="ECO:0000256" key="4">
    <source>
        <dbReference type="ARBA" id="ARBA00022764"/>
    </source>
</evidence>
<evidence type="ECO:0000256" key="3">
    <source>
        <dbReference type="ARBA" id="ARBA00022729"/>
    </source>
</evidence>
<dbReference type="GO" id="GO:0015846">
    <property type="term" value="P:polyamine transport"/>
    <property type="evidence" value="ECO:0007669"/>
    <property type="project" value="InterPro"/>
</dbReference>
<dbReference type="PANTHER" id="PTHR30222">
    <property type="entry name" value="SPERMIDINE/PUTRESCINE-BINDING PERIPLASMIC PROTEIN"/>
    <property type="match status" value="1"/>
</dbReference>
<dbReference type="EMBL" id="UHJL01000001">
    <property type="protein sequence ID" value="SUQ19969.1"/>
    <property type="molecule type" value="Genomic_DNA"/>
</dbReference>
<evidence type="ECO:0000256" key="1">
    <source>
        <dbReference type="ARBA" id="ARBA00004418"/>
    </source>
</evidence>
<evidence type="ECO:0000256" key="5">
    <source>
        <dbReference type="PIRSR" id="PIRSR019574-1"/>
    </source>
</evidence>
<dbReference type="Pfam" id="PF13416">
    <property type="entry name" value="SBP_bac_8"/>
    <property type="match status" value="1"/>
</dbReference>
<evidence type="ECO:0000313" key="7">
    <source>
        <dbReference type="EMBL" id="SUQ19969.1"/>
    </source>
</evidence>